<protein>
    <submittedName>
        <fullName evidence="2">Uncharacterized protein</fullName>
    </submittedName>
</protein>
<feature type="transmembrane region" description="Helical" evidence="1">
    <location>
        <begin position="271"/>
        <end position="291"/>
    </location>
</feature>
<feature type="transmembrane region" description="Helical" evidence="1">
    <location>
        <begin position="166"/>
        <end position="188"/>
    </location>
</feature>
<feature type="transmembrane region" description="Helical" evidence="1">
    <location>
        <begin position="303"/>
        <end position="324"/>
    </location>
</feature>
<feature type="transmembrane region" description="Helical" evidence="1">
    <location>
        <begin position="92"/>
        <end position="111"/>
    </location>
</feature>
<feature type="transmembrane region" description="Helical" evidence="1">
    <location>
        <begin position="362"/>
        <end position="382"/>
    </location>
</feature>
<sequence length="483" mass="56075">MEKNSMKKNIERYQLFLKISIIIYVLYISLSVCHEKILLADDLAMVYEYRSISQSYFSFICSFLDSSTMAARPVSGSFTGTLLFASQYNESAYWLGLFFFPLSLLVIYILAQKILSVQLASLITLLYACSMIGTSIQFSIIMLNSNLATIFFCLSIYILYFHKNIFLSSLLFIASVFSYEIFLPLLFLHLFLIKENKKRITFIIITLGIIIIFRKIIQPVIFVNSYQRDEIDKVFNLKRVIQISLYSAKLFFRDIFSGIFKSISNYKKLNFFEWILVIIVPSLVYKIFCDYDFKSQRKRFEKLFLISAIAIVCGMSIFLFSSYIPTLFGFDNRNLGAVRLFFTIFIISAAILLAVKVNIGNKVVASFFAISASVFMITNISVKNSWIYANHFNHELFSKLKTTLDENHIIGGEIGLDYDIFNELKTNPNFTFREPVFYYNWEAPMLSKMNGINPEKIRVCNVERKKDCKIIFTYKNGKIIRLK</sequence>
<gene>
    <name evidence="2" type="ORF">EG349_07200</name>
</gene>
<evidence type="ECO:0000256" key="1">
    <source>
        <dbReference type="SAM" id="Phobius"/>
    </source>
</evidence>
<feature type="transmembrane region" description="Helical" evidence="1">
    <location>
        <begin position="200"/>
        <end position="217"/>
    </location>
</feature>
<evidence type="ECO:0000313" key="2">
    <source>
        <dbReference type="EMBL" id="AZA86587.1"/>
    </source>
</evidence>
<dbReference type="AlphaFoldDB" id="A0AAD0YBG6"/>
<dbReference type="EMBL" id="CP033915">
    <property type="protein sequence ID" value="AZA86587.1"/>
    <property type="molecule type" value="Genomic_DNA"/>
</dbReference>
<reference evidence="2 3" key="1">
    <citation type="submission" date="2018-11" db="EMBL/GenBank/DDBJ databases">
        <title>Proposal to divide the Flavobacteriaceae and reorganize its genera based on Amino Acid Identity values calculated from whole genome sequences.</title>
        <authorList>
            <person name="Nicholson A.C."/>
            <person name="Gulvik C.A."/>
            <person name="Whitney A.M."/>
            <person name="Humrighouse B.W."/>
            <person name="Bell M."/>
            <person name="Holmes B."/>
            <person name="Steigerwalt A.G."/>
            <person name="Villarma A."/>
            <person name="Sheth M."/>
            <person name="Batra D."/>
            <person name="Pryor J."/>
            <person name="Bernardet J.-F."/>
            <person name="Hugo C."/>
            <person name="Kampfer P."/>
            <person name="Newman J."/>
            <person name="McQuiston J.R."/>
        </authorList>
    </citation>
    <scope>NUCLEOTIDE SEQUENCE [LARGE SCALE GENOMIC DNA]</scope>
    <source>
        <strain evidence="2 3">G0207</strain>
    </source>
</reference>
<proteinExistence type="predicted"/>
<feature type="transmembrane region" description="Helical" evidence="1">
    <location>
        <begin position="336"/>
        <end position="355"/>
    </location>
</feature>
<keyword evidence="1" id="KW-0472">Membrane</keyword>
<dbReference type="Proteomes" id="UP000274073">
    <property type="component" value="Chromosome"/>
</dbReference>
<accession>A0AAD0YBG6</accession>
<feature type="transmembrane region" description="Helical" evidence="1">
    <location>
        <begin position="141"/>
        <end position="160"/>
    </location>
</feature>
<name>A0AAD0YBG6_9FLAO</name>
<keyword evidence="1" id="KW-1133">Transmembrane helix</keyword>
<feature type="transmembrane region" description="Helical" evidence="1">
    <location>
        <begin position="12"/>
        <end position="32"/>
    </location>
</feature>
<evidence type="ECO:0000313" key="3">
    <source>
        <dbReference type="Proteomes" id="UP000274073"/>
    </source>
</evidence>
<keyword evidence="1" id="KW-0812">Transmembrane</keyword>
<organism evidence="2 3">
    <name type="scientific">Chryseobacterium shandongense</name>
    <dbReference type="NCBI Taxonomy" id="1493872"/>
    <lineage>
        <taxon>Bacteria</taxon>
        <taxon>Pseudomonadati</taxon>
        <taxon>Bacteroidota</taxon>
        <taxon>Flavobacteriia</taxon>
        <taxon>Flavobacteriales</taxon>
        <taxon>Weeksellaceae</taxon>
        <taxon>Chryseobacterium group</taxon>
        <taxon>Chryseobacterium</taxon>
    </lineage>
</organism>